<evidence type="ECO:0000313" key="2">
    <source>
        <dbReference type="Proteomes" id="UP000193922"/>
    </source>
</evidence>
<dbReference type="Proteomes" id="UP000193922">
    <property type="component" value="Unassembled WGS sequence"/>
</dbReference>
<protein>
    <recommendedName>
        <fullName evidence="3">Type I restriction enzyme R protein N-terminal domain-containing protein</fullName>
    </recommendedName>
</protein>
<dbReference type="AlphaFoldDB" id="A0A1Y1VW23"/>
<reference evidence="1 2" key="1">
    <citation type="submission" date="2016-07" db="EMBL/GenBank/DDBJ databases">
        <title>Pervasive Adenine N6-methylation of Active Genes in Fungi.</title>
        <authorList>
            <consortium name="DOE Joint Genome Institute"/>
            <person name="Mondo S.J."/>
            <person name="Dannebaum R.O."/>
            <person name="Kuo R.C."/>
            <person name="Labutti K."/>
            <person name="Haridas S."/>
            <person name="Kuo A."/>
            <person name="Salamov A."/>
            <person name="Ahrendt S.R."/>
            <person name="Lipzen A."/>
            <person name="Sullivan W."/>
            <person name="Andreopoulos W.B."/>
            <person name="Clum A."/>
            <person name="Lindquist E."/>
            <person name="Daum C."/>
            <person name="Ramamoorthy G.K."/>
            <person name="Gryganskyi A."/>
            <person name="Culley D."/>
            <person name="Magnuson J.K."/>
            <person name="James T.Y."/>
            <person name="O'Malley M.A."/>
            <person name="Stajich J.E."/>
            <person name="Spatafora J.W."/>
            <person name="Visel A."/>
            <person name="Grigoriev I.V."/>
        </authorList>
    </citation>
    <scope>NUCLEOTIDE SEQUENCE [LARGE SCALE GENOMIC DNA]</scope>
    <source>
        <strain evidence="1 2">ATCC 12442</strain>
    </source>
</reference>
<evidence type="ECO:0000313" key="1">
    <source>
        <dbReference type="EMBL" id="ORX65186.1"/>
    </source>
</evidence>
<comment type="caution">
    <text evidence="1">The sequence shown here is derived from an EMBL/GenBank/DDBJ whole genome shotgun (WGS) entry which is preliminary data.</text>
</comment>
<dbReference type="RefSeq" id="XP_040739507.1">
    <property type="nucleotide sequence ID" value="XM_040888898.1"/>
</dbReference>
<evidence type="ECO:0008006" key="3">
    <source>
        <dbReference type="Google" id="ProtNLM"/>
    </source>
</evidence>
<proteinExistence type="predicted"/>
<dbReference type="OrthoDB" id="10547495at2759"/>
<keyword evidence="2" id="KW-1185">Reference proteome</keyword>
<dbReference type="GeneID" id="63805546"/>
<accession>A0A1Y1VW23</accession>
<sequence length="152" mass="16998">MDGIRLYQADALDTGFEPFVSALAEEIVRNSNKTVDRNFLVIREFPVRAIGVVSARRAADVAIIEVIQRRGRERRVVLIIECKVDNRDTRMALAQLTGYMRDTGCEHGIAMSANIALLYRDTGNMLADQVGEEIDLSSDEGVRDVINFINLI</sequence>
<feature type="non-terminal residue" evidence="1">
    <location>
        <position position="152"/>
    </location>
</feature>
<name>A0A1Y1VW23_9FUNG</name>
<gene>
    <name evidence="1" type="ORF">DL89DRAFT_271267</name>
</gene>
<organism evidence="1 2">
    <name type="scientific">Linderina pennispora</name>
    <dbReference type="NCBI Taxonomy" id="61395"/>
    <lineage>
        <taxon>Eukaryota</taxon>
        <taxon>Fungi</taxon>
        <taxon>Fungi incertae sedis</taxon>
        <taxon>Zoopagomycota</taxon>
        <taxon>Kickxellomycotina</taxon>
        <taxon>Kickxellomycetes</taxon>
        <taxon>Kickxellales</taxon>
        <taxon>Kickxellaceae</taxon>
        <taxon>Linderina</taxon>
    </lineage>
</organism>
<dbReference type="EMBL" id="MCFD01000041">
    <property type="protein sequence ID" value="ORX65186.1"/>
    <property type="molecule type" value="Genomic_DNA"/>
</dbReference>